<protein>
    <recommendedName>
        <fullName evidence="4">G-protein coupled receptors family 1 profile domain-containing protein</fullName>
    </recommendedName>
</protein>
<name>A0A8R1DY10_CAEJA</name>
<evidence type="ECO:0000313" key="3">
    <source>
        <dbReference type="Proteomes" id="UP000005237"/>
    </source>
</evidence>
<feature type="transmembrane region" description="Helical" evidence="1">
    <location>
        <begin position="68"/>
        <end position="88"/>
    </location>
</feature>
<evidence type="ECO:0008006" key="4">
    <source>
        <dbReference type="Google" id="ProtNLM"/>
    </source>
</evidence>
<dbReference type="OMA" id="PWMIVET"/>
<organism evidence="2 3">
    <name type="scientific">Caenorhabditis japonica</name>
    <dbReference type="NCBI Taxonomy" id="281687"/>
    <lineage>
        <taxon>Eukaryota</taxon>
        <taxon>Metazoa</taxon>
        <taxon>Ecdysozoa</taxon>
        <taxon>Nematoda</taxon>
        <taxon>Chromadorea</taxon>
        <taxon>Rhabditida</taxon>
        <taxon>Rhabditina</taxon>
        <taxon>Rhabditomorpha</taxon>
        <taxon>Rhabditoidea</taxon>
        <taxon>Rhabditidae</taxon>
        <taxon>Peloderinae</taxon>
        <taxon>Caenorhabditis</taxon>
    </lineage>
</organism>
<keyword evidence="3" id="KW-1185">Reference proteome</keyword>
<dbReference type="Gene3D" id="1.20.1070.10">
    <property type="entry name" value="Rhodopsin 7-helix transmembrane proteins"/>
    <property type="match status" value="1"/>
</dbReference>
<sequence length="357" mass="40501">MNEEELNSSRIPYPYIAIPPPTQQPTNLELFLSLLHLVCLTSILCGNVSQLVLQLYTRRLRDSTHVQHFLAIFFFINAFVSLGTPWMIVETLVRHWTFGPNACRVYQATAQVGRTLLPYAIVSLYVVTSMSIHPAKKCLIRQSCTSIMFTIIFSLLVLFIVVPVIGSSTLVPRIHGNRMPGEVFSVMFESFFCVIPFAEDVYTDGVALFVEVLVPVLLCSICAIRLKMTTKEIPTMLPIDCINHYLLWIASIHFSTSFWYYLSVETQRKLFAFMPTPMDHRDILCLLPFISSALTWYPASDLSAFWSIYESHSESPGQSRHSSRHVRLLVSNPAVIEEGGYNHTCHMPLSAKHTCEV</sequence>
<evidence type="ECO:0000256" key="1">
    <source>
        <dbReference type="SAM" id="Phobius"/>
    </source>
</evidence>
<proteinExistence type="predicted"/>
<dbReference type="Proteomes" id="UP000005237">
    <property type="component" value="Unassembled WGS sequence"/>
</dbReference>
<dbReference type="AlphaFoldDB" id="A0A8R1DY10"/>
<evidence type="ECO:0000313" key="2">
    <source>
        <dbReference type="EnsemblMetazoa" id="CJA13561.1"/>
    </source>
</evidence>
<feature type="transmembrane region" description="Helical" evidence="1">
    <location>
        <begin position="30"/>
        <end position="56"/>
    </location>
</feature>
<feature type="transmembrane region" description="Helical" evidence="1">
    <location>
        <begin position="147"/>
        <end position="171"/>
    </location>
</feature>
<feature type="transmembrane region" description="Helical" evidence="1">
    <location>
        <begin position="116"/>
        <end position="135"/>
    </location>
</feature>
<accession>A0A8R1DY10</accession>
<feature type="transmembrane region" description="Helical" evidence="1">
    <location>
        <begin position="245"/>
        <end position="262"/>
    </location>
</feature>
<reference evidence="3" key="1">
    <citation type="submission" date="2010-08" db="EMBL/GenBank/DDBJ databases">
        <authorList>
            <consortium name="Caenorhabditis japonica Sequencing Consortium"/>
            <person name="Wilson R.K."/>
        </authorList>
    </citation>
    <scope>NUCLEOTIDE SEQUENCE [LARGE SCALE GENOMIC DNA]</scope>
    <source>
        <strain evidence="3">DF5081</strain>
    </source>
</reference>
<reference evidence="2" key="2">
    <citation type="submission" date="2022-06" db="UniProtKB">
        <authorList>
            <consortium name="EnsemblMetazoa"/>
        </authorList>
    </citation>
    <scope>IDENTIFICATION</scope>
    <source>
        <strain evidence="2">DF5081</strain>
    </source>
</reference>
<keyword evidence="1" id="KW-0812">Transmembrane</keyword>
<feature type="transmembrane region" description="Helical" evidence="1">
    <location>
        <begin position="206"/>
        <end position="224"/>
    </location>
</feature>
<keyword evidence="1" id="KW-1133">Transmembrane helix</keyword>
<dbReference type="EnsemblMetazoa" id="CJA13561.1">
    <property type="protein sequence ID" value="CJA13561.1"/>
    <property type="gene ID" value="WBGene00132765"/>
</dbReference>
<keyword evidence="1" id="KW-0472">Membrane</keyword>